<dbReference type="VEuPathDB" id="FungiDB:BO72DRAFT_453431"/>
<dbReference type="GeneID" id="63863314"/>
<dbReference type="RefSeq" id="XP_040795753.1">
    <property type="nucleotide sequence ID" value="XM_040945981.1"/>
</dbReference>
<organism evidence="2 3">
    <name type="scientific">Aspergillus fijiensis CBS 313.89</name>
    <dbReference type="NCBI Taxonomy" id="1448319"/>
    <lineage>
        <taxon>Eukaryota</taxon>
        <taxon>Fungi</taxon>
        <taxon>Dikarya</taxon>
        <taxon>Ascomycota</taxon>
        <taxon>Pezizomycotina</taxon>
        <taxon>Eurotiomycetes</taxon>
        <taxon>Eurotiomycetidae</taxon>
        <taxon>Eurotiales</taxon>
        <taxon>Aspergillaceae</taxon>
        <taxon>Aspergillus</taxon>
    </lineage>
</organism>
<keyword evidence="1" id="KW-0732">Signal</keyword>
<feature type="chain" id="PRO_5034103710" description="Secreted protein" evidence="1">
    <location>
        <begin position="21"/>
        <end position="72"/>
    </location>
</feature>
<accession>A0A8G1RHU2</accession>
<name>A0A8G1RHU2_9EURO</name>
<gene>
    <name evidence="2" type="ORF">BO72DRAFT_453431</name>
</gene>
<evidence type="ECO:0008006" key="4">
    <source>
        <dbReference type="Google" id="ProtNLM"/>
    </source>
</evidence>
<evidence type="ECO:0000313" key="3">
    <source>
        <dbReference type="Proteomes" id="UP000249789"/>
    </source>
</evidence>
<proteinExistence type="predicted"/>
<protein>
    <recommendedName>
        <fullName evidence="4">Secreted protein</fullName>
    </recommendedName>
</protein>
<feature type="signal peptide" evidence="1">
    <location>
        <begin position="1"/>
        <end position="20"/>
    </location>
</feature>
<dbReference type="AlphaFoldDB" id="A0A8G1RHU2"/>
<evidence type="ECO:0000256" key="1">
    <source>
        <dbReference type="SAM" id="SignalP"/>
    </source>
</evidence>
<evidence type="ECO:0000313" key="2">
    <source>
        <dbReference type="EMBL" id="RAK71741.1"/>
    </source>
</evidence>
<keyword evidence="3" id="KW-1185">Reference proteome</keyword>
<dbReference type="EMBL" id="KZ824711">
    <property type="protein sequence ID" value="RAK71741.1"/>
    <property type="molecule type" value="Genomic_DNA"/>
</dbReference>
<dbReference type="Proteomes" id="UP000249789">
    <property type="component" value="Unassembled WGS sequence"/>
</dbReference>
<reference evidence="2 3" key="1">
    <citation type="submission" date="2018-02" db="EMBL/GenBank/DDBJ databases">
        <title>The genomes of Aspergillus section Nigri reveals drivers in fungal speciation.</title>
        <authorList>
            <consortium name="DOE Joint Genome Institute"/>
            <person name="Vesth T.C."/>
            <person name="Nybo J."/>
            <person name="Theobald S."/>
            <person name="Brandl J."/>
            <person name="Frisvad J.C."/>
            <person name="Nielsen K.F."/>
            <person name="Lyhne E.K."/>
            <person name="Kogle M.E."/>
            <person name="Kuo A."/>
            <person name="Riley R."/>
            <person name="Clum A."/>
            <person name="Nolan M."/>
            <person name="Lipzen A."/>
            <person name="Salamov A."/>
            <person name="Henrissat B."/>
            <person name="Wiebenga A."/>
            <person name="De vries R.P."/>
            <person name="Grigoriev I.V."/>
            <person name="Mortensen U.H."/>
            <person name="Andersen M.R."/>
            <person name="Baker S.E."/>
        </authorList>
    </citation>
    <scope>NUCLEOTIDE SEQUENCE [LARGE SCALE GENOMIC DNA]</scope>
    <source>
        <strain evidence="2 3">CBS 313.89</strain>
    </source>
</reference>
<sequence length="72" mass="7777">MVCFFSFYLTTALPCPATLTSTNPSPLGPLVTSSHTPSSFSCFRQPSPTLPPTYLLYIPLLDAVQTFVPPVV</sequence>